<feature type="region of interest" description="Disordered" evidence="8">
    <location>
        <begin position="456"/>
        <end position="482"/>
    </location>
</feature>
<feature type="compositionally biased region" description="Polar residues" evidence="8">
    <location>
        <begin position="701"/>
        <end position="710"/>
    </location>
</feature>
<feature type="compositionally biased region" description="Polar residues" evidence="8">
    <location>
        <begin position="603"/>
        <end position="613"/>
    </location>
</feature>
<feature type="compositionally biased region" description="Basic and acidic residues" evidence="8">
    <location>
        <begin position="903"/>
        <end position="917"/>
    </location>
</feature>
<evidence type="ECO:0000256" key="6">
    <source>
        <dbReference type="ARBA" id="ARBA00023212"/>
    </source>
</evidence>
<keyword evidence="5 7" id="KW-0175">Coiled coil</keyword>
<dbReference type="Gene3D" id="1.20.5.1700">
    <property type="match status" value="1"/>
</dbReference>
<evidence type="ECO:0000256" key="7">
    <source>
        <dbReference type="SAM" id="Coils"/>
    </source>
</evidence>
<feature type="region of interest" description="Disordered" evidence="8">
    <location>
        <begin position="208"/>
        <end position="315"/>
    </location>
</feature>
<dbReference type="GeneID" id="101855124"/>
<evidence type="ECO:0000259" key="9">
    <source>
        <dbReference type="Pfam" id="PF05010"/>
    </source>
</evidence>
<feature type="compositionally biased region" description="Basic and acidic residues" evidence="8">
    <location>
        <begin position="459"/>
        <end position="468"/>
    </location>
</feature>
<feature type="compositionally biased region" description="Polar residues" evidence="8">
    <location>
        <begin position="828"/>
        <end position="837"/>
    </location>
</feature>
<evidence type="ECO:0000313" key="10">
    <source>
        <dbReference type="Proteomes" id="UP000694888"/>
    </source>
</evidence>
<feature type="compositionally biased region" description="Polar residues" evidence="8">
    <location>
        <begin position="573"/>
        <end position="594"/>
    </location>
</feature>
<gene>
    <name evidence="11" type="primary">LOC101855124</name>
</gene>
<dbReference type="RefSeq" id="XP_012941453.1">
    <property type="nucleotide sequence ID" value="XM_013085999.2"/>
</dbReference>
<feature type="compositionally biased region" description="Polar residues" evidence="8">
    <location>
        <begin position="863"/>
        <end position="899"/>
    </location>
</feature>
<feature type="compositionally biased region" description="Polar residues" evidence="8">
    <location>
        <begin position="235"/>
        <end position="257"/>
    </location>
</feature>
<name>A0ABM1A5X6_APLCA</name>
<organism evidence="10 11">
    <name type="scientific">Aplysia californica</name>
    <name type="common">California sea hare</name>
    <dbReference type="NCBI Taxonomy" id="6500"/>
    <lineage>
        <taxon>Eukaryota</taxon>
        <taxon>Metazoa</taxon>
        <taxon>Spiralia</taxon>
        <taxon>Lophotrochozoa</taxon>
        <taxon>Mollusca</taxon>
        <taxon>Gastropoda</taxon>
        <taxon>Heterobranchia</taxon>
        <taxon>Euthyneura</taxon>
        <taxon>Tectipleura</taxon>
        <taxon>Aplysiida</taxon>
        <taxon>Aplysioidea</taxon>
        <taxon>Aplysiidae</taxon>
        <taxon>Aplysia</taxon>
    </lineage>
</organism>
<evidence type="ECO:0000256" key="8">
    <source>
        <dbReference type="SAM" id="MobiDB-lite"/>
    </source>
</evidence>
<feature type="compositionally biased region" description="Basic and acidic residues" evidence="8">
    <location>
        <begin position="262"/>
        <end position="279"/>
    </location>
</feature>
<feature type="domain" description="Transforming acidic coiled-coil-containing protein C-terminal" evidence="9">
    <location>
        <begin position="1213"/>
        <end position="1406"/>
    </location>
</feature>
<dbReference type="InterPro" id="IPR039915">
    <property type="entry name" value="TACC"/>
</dbReference>
<feature type="compositionally biased region" description="Polar residues" evidence="8">
    <location>
        <begin position="935"/>
        <end position="945"/>
    </location>
</feature>
<keyword evidence="3" id="KW-0963">Cytoplasm</keyword>
<dbReference type="PANTHER" id="PTHR13924:SF10">
    <property type="entry name" value="TRANSFORMING ACIDIC COILED-COIL PROTEIN, ISOFORM K"/>
    <property type="match status" value="1"/>
</dbReference>
<dbReference type="Proteomes" id="UP000694888">
    <property type="component" value="Unplaced"/>
</dbReference>
<evidence type="ECO:0000256" key="2">
    <source>
        <dbReference type="ARBA" id="ARBA00009423"/>
    </source>
</evidence>
<keyword evidence="4" id="KW-0597">Phosphoprotein</keyword>
<comment type="subcellular location">
    <subcellularLocation>
        <location evidence="1">Cytoplasm</location>
        <location evidence="1">Cytoskeleton</location>
    </subcellularLocation>
</comment>
<feature type="compositionally biased region" description="Basic and acidic residues" evidence="8">
    <location>
        <begin position="33"/>
        <end position="51"/>
    </location>
</feature>
<evidence type="ECO:0000256" key="4">
    <source>
        <dbReference type="ARBA" id="ARBA00022553"/>
    </source>
</evidence>
<feature type="region of interest" description="Disordered" evidence="8">
    <location>
        <begin position="114"/>
        <end position="133"/>
    </location>
</feature>
<evidence type="ECO:0000256" key="5">
    <source>
        <dbReference type="ARBA" id="ARBA00023054"/>
    </source>
</evidence>
<feature type="compositionally biased region" description="Low complexity" evidence="8">
    <location>
        <begin position="668"/>
        <end position="680"/>
    </location>
</feature>
<dbReference type="InterPro" id="IPR007707">
    <property type="entry name" value="TACC_C"/>
</dbReference>
<proteinExistence type="inferred from homology"/>
<feature type="compositionally biased region" description="Polar residues" evidence="8">
    <location>
        <begin position="751"/>
        <end position="770"/>
    </location>
</feature>
<feature type="compositionally biased region" description="Basic and acidic residues" evidence="8">
    <location>
        <begin position="621"/>
        <end position="632"/>
    </location>
</feature>
<protein>
    <submittedName>
        <fullName evidence="11">Transforming acidic coiled-coil-containing protein 3</fullName>
    </submittedName>
</protein>
<reference evidence="11" key="1">
    <citation type="submission" date="2025-08" db="UniProtKB">
        <authorList>
            <consortium name="RefSeq"/>
        </authorList>
    </citation>
    <scope>IDENTIFICATION</scope>
</reference>
<feature type="region of interest" description="Disordered" evidence="8">
    <location>
        <begin position="736"/>
        <end position="1001"/>
    </location>
</feature>
<keyword evidence="6" id="KW-0206">Cytoskeleton</keyword>
<feature type="region of interest" description="Disordered" evidence="8">
    <location>
        <begin position="20"/>
        <end position="57"/>
    </location>
</feature>
<evidence type="ECO:0000313" key="11">
    <source>
        <dbReference type="RefSeq" id="XP_012941453.1"/>
    </source>
</evidence>
<dbReference type="Pfam" id="PF05010">
    <property type="entry name" value="TACC_C"/>
    <property type="match status" value="1"/>
</dbReference>
<sequence>MEIPTDENALENLPKVYSLERASNPCKSPLKPVNDERRLTGTPRTQEKDNKTPTSSPFTYIRQLDSAERWIERTSIVTKQDHALNLEHAKDILDTLISSLPVYEQANKWLSDAAVNGDSPRPRPVDKPAAQQTASAVDELASLFGELDITPKSVESPQAGTTQTEVVNQNVLPGANLGTAQTTQLEADDSFHSALDEDDDALQLQEENCEPEQAHSSPAEMSVESGQDPFKCSKQLMNSPTVTPLSVSDSFRPSEANSLEAKPTETENSSEHEKEEDSTSAHSSPDADNEIQITPVNERTESSEISKPHKEAIDSSIHPQITPECAEIATENSEVFTDNPFQCRKQLQNSPVLSKSASPDNVALVQDSVLNTSSDGVLKVPFEPESESVISPSALVLENIRDVCGEDTADLTVDPFKPSHQVANSPAVCDRQTGSLEQEELHGQVLGVDRLQTTSAAESTHDEVKEETISPPTLAPETESSGKVETASGLDINPFETKSQVANSLIFNKATEDGNGIECDSSSLSSTTLINETNLADQEETLLDVNPFETKTQLANSPVPGETLKDNDGKESYASSHFSTMECSKTESPAQETVQGLDVNPFETKSQLANSPIPSKISGGGDEKEVDADPFKPRFQVANSPVLQETSTDSSTPQDAGVAEANTDTEISLQQSSHNSNLSPPEKDKKMETDVISIPACPESTKGSQCSDNILDTPEPSHLPKAVTAEDLVPVVEMDTTGAHVNLSHPEKEQTTSPVVQTLSSDSDESAITTEKNDAAMAEEMEDTSDPFKPSSQLTNSHHVADTSQVFSLPSSDADVSTCQPEDDPFKSKSQLPNSPQLVDDNPFKTKRQIPNSPVQCDDNPFKTKSQLANSPPQTVVESQENQTDVSASSDSAPATSVSEHVPPQKEESMDVSKKENPGNVSVDKIHHLDKAPSTPLSHGSTASTLRPPVSLQFDSNLDERSEDVGPTENAYGATEGSGELDAITGANAQNEPKGDGMPKKEDEELFVPATQAFADPAFLDQLEKAHSSSSVDVKRGSVLLKFDPLQEHRLEVSFAKPSSPGQVQKGTRVSDIFKKQNKSGFLSSSDESVCLFGTPPKVSRRRTLTRQMHSTCQLSIEEETPANQVDMYFDMDNDGDGMASILSDNLLPEESKEGKLVDVVEMPKYTESDLKNIRSNLTLQYQELMLKKDREFQERLKEQQEKNAARLADVEKEKTSLLATAEEEKAKLKEAMDSLTKKNKAQKQSLGNSQKLMNEFDEIIKQLTKDKEELNVQLSQATKQGELYLQDNKELEKSFDDLLHRYDKLKATLEKAAKNEKVLTQAVQGAQEKFKSVQETSKKIKDTAKTKLSEQEEKYNKLETSSKAEITRLEAALKRKEMDVTRLESTLQQKVAENKELTDLCDSLISKVS</sequence>
<evidence type="ECO:0000256" key="3">
    <source>
        <dbReference type="ARBA" id="ARBA00022490"/>
    </source>
</evidence>
<feature type="coiled-coil region" evidence="7">
    <location>
        <begin position="1194"/>
        <end position="1401"/>
    </location>
</feature>
<keyword evidence="10" id="KW-1185">Reference proteome</keyword>
<dbReference type="PANTHER" id="PTHR13924">
    <property type="entry name" value="TRANSFORMING ACIDIC COILED-COIL CONTAINING PROTEIN 1/2"/>
    <property type="match status" value="1"/>
</dbReference>
<feature type="region of interest" description="Disordered" evidence="8">
    <location>
        <begin position="552"/>
        <end position="720"/>
    </location>
</feature>
<feature type="compositionally biased region" description="Polar residues" evidence="8">
    <location>
        <begin position="790"/>
        <end position="820"/>
    </location>
</feature>
<comment type="similarity">
    <text evidence="2">Belongs to the TACC family.</text>
</comment>
<evidence type="ECO:0000256" key="1">
    <source>
        <dbReference type="ARBA" id="ARBA00004245"/>
    </source>
</evidence>
<feature type="compositionally biased region" description="Polar residues" evidence="8">
    <location>
        <begin position="637"/>
        <end position="654"/>
    </location>
</feature>
<feature type="compositionally biased region" description="Basic and acidic residues" evidence="8">
    <location>
        <begin position="298"/>
        <end position="313"/>
    </location>
</feature>
<accession>A0ABM1A5X6</accession>